<evidence type="ECO:0000313" key="2">
    <source>
        <dbReference type="EMBL" id="GLS26306.1"/>
    </source>
</evidence>
<dbReference type="NCBIfam" id="NF003507">
    <property type="entry name" value="PRK05170.2-5"/>
    <property type="match status" value="1"/>
</dbReference>
<dbReference type="NCBIfam" id="NF003501">
    <property type="entry name" value="PRK05170.1-5"/>
    <property type="match status" value="1"/>
</dbReference>
<dbReference type="Pfam" id="PF03692">
    <property type="entry name" value="CxxCxxCC"/>
    <property type="match status" value="1"/>
</dbReference>
<organism evidence="2 3">
    <name type="scientific">Marinibactrum halimedae</name>
    <dbReference type="NCBI Taxonomy" id="1444977"/>
    <lineage>
        <taxon>Bacteria</taxon>
        <taxon>Pseudomonadati</taxon>
        <taxon>Pseudomonadota</taxon>
        <taxon>Gammaproteobacteria</taxon>
        <taxon>Cellvibrionales</taxon>
        <taxon>Cellvibrionaceae</taxon>
        <taxon>Marinibactrum</taxon>
    </lineage>
</organism>
<dbReference type="PANTHER" id="PTHR37421">
    <property type="entry name" value="UPF0260 PROTEIN YCGN"/>
    <property type="match status" value="1"/>
</dbReference>
<comment type="caution">
    <text evidence="2">The sequence shown here is derived from an EMBL/GenBank/DDBJ whole genome shotgun (WGS) entry which is preliminary data.</text>
</comment>
<accession>A0AA37T9B5</accession>
<evidence type="ECO:0000256" key="1">
    <source>
        <dbReference type="HAMAP-Rule" id="MF_00676"/>
    </source>
</evidence>
<gene>
    <name evidence="2" type="ORF">GCM10007877_20210</name>
</gene>
<proteinExistence type="inferred from homology"/>
<sequence length="164" mass="19348">MVKAVAKQIVDERENEQVVELPFWEVKTLDEMSESEWESLCDGCGKCCLHKLQDDDTEEVFYTNVACKFLDVETCRCRDYAHRKDNVPECVSLTREQVDQFHWLPSSCAYRRIAQGLKLEKWHPLISGDETSVHRFKRSVKGRVISELDVTEEDWEEYVIRWVN</sequence>
<dbReference type="InterPro" id="IPR005358">
    <property type="entry name" value="Puta_zinc/iron-chelating_dom"/>
</dbReference>
<evidence type="ECO:0000313" key="3">
    <source>
        <dbReference type="Proteomes" id="UP001156870"/>
    </source>
</evidence>
<keyword evidence="3" id="KW-1185">Reference proteome</keyword>
<reference evidence="2 3" key="1">
    <citation type="journal article" date="2014" name="Int. J. Syst. Evol. Microbiol.">
        <title>Complete genome sequence of Corynebacterium casei LMG S-19264T (=DSM 44701T), isolated from a smear-ripened cheese.</title>
        <authorList>
            <consortium name="US DOE Joint Genome Institute (JGI-PGF)"/>
            <person name="Walter F."/>
            <person name="Albersmeier A."/>
            <person name="Kalinowski J."/>
            <person name="Ruckert C."/>
        </authorList>
    </citation>
    <scope>NUCLEOTIDE SEQUENCE [LARGE SCALE GENOMIC DNA]</scope>
    <source>
        <strain evidence="2 3">NBRC 110095</strain>
    </source>
</reference>
<name>A0AA37T9B5_9GAMM</name>
<dbReference type="Proteomes" id="UP001156870">
    <property type="component" value="Unassembled WGS sequence"/>
</dbReference>
<dbReference type="PANTHER" id="PTHR37421:SF1">
    <property type="entry name" value="UPF0260 PROTEIN YCGN"/>
    <property type="match status" value="1"/>
</dbReference>
<dbReference type="PIRSF" id="PIRSF006173">
    <property type="entry name" value="UCP006173"/>
    <property type="match status" value="1"/>
</dbReference>
<comment type="similarity">
    <text evidence="1">Belongs to the UPF0260 family.</text>
</comment>
<dbReference type="AlphaFoldDB" id="A0AA37T9B5"/>
<dbReference type="EMBL" id="BSPD01000042">
    <property type="protein sequence ID" value="GLS26306.1"/>
    <property type="molecule type" value="Genomic_DNA"/>
</dbReference>
<dbReference type="InterPro" id="IPR008228">
    <property type="entry name" value="UCP006173"/>
</dbReference>
<dbReference type="HAMAP" id="MF_00676">
    <property type="entry name" value="UPF0260"/>
    <property type="match status" value="1"/>
</dbReference>
<protein>
    <recommendedName>
        <fullName evidence="1">UPF0260 protein GCM10007877_20210</fullName>
    </recommendedName>
</protein>